<dbReference type="OrthoDB" id="3745257at2"/>
<keyword evidence="3" id="KW-1185">Reference proteome</keyword>
<dbReference type="SUPFAM" id="SSF63380">
    <property type="entry name" value="Riboflavin synthase domain-like"/>
    <property type="match status" value="1"/>
</dbReference>
<dbReference type="Pfam" id="PF04954">
    <property type="entry name" value="SIP"/>
    <property type="match status" value="1"/>
</dbReference>
<dbReference type="CDD" id="cd06193">
    <property type="entry name" value="siderophore_interacting"/>
    <property type="match status" value="1"/>
</dbReference>
<accession>A0A5N0UMG9</accession>
<dbReference type="InterPro" id="IPR007037">
    <property type="entry name" value="SIP_rossman_dom"/>
</dbReference>
<name>A0A5N0UMG9_9PSEU</name>
<dbReference type="Pfam" id="PF08021">
    <property type="entry name" value="FAD_binding_9"/>
    <property type="match status" value="1"/>
</dbReference>
<dbReference type="InterPro" id="IPR017927">
    <property type="entry name" value="FAD-bd_FR_type"/>
</dbReference>
<dbReference type="Gene3D" id="2.40.30.10">
    <property type="entry name" value="Translation factors"/>
    <property type="match status" value="1"/>
</dbReference>
<dbReference type="InterPro" id="IPR013113">
    <property type="entry name" value="SIP_FAD-bd"/>
</dbReference>
<dbReference type="Gene3D" id="3.40.50.80">
    <property type="entry name" value="Nucleotide-binding domain of ferredoxin-NADP reductase (FNR) module"/>
    <property type="match status" value="1"/>
</dbReference>
<evidence type="ECO:0000313" key="2">
    <source>
        <dbReference type="EMBL" id="KAA9150719.1"/>
    </source>
</evidence>
<dbReference type="PROSITE" id="PS51384">
    <property type="entry name" value="FAD_FR"/>
    <property type="match status" value="1"/>
</dbReference>
<sequence>MSNPATRARPMARLLDRMFVRGTVEEIEDLTPRLRRIRITGDAVGALEWTPGQHVRVRVGPGLRDMLRTYSVWAFGSGGLDLCVFEHGEDGPGSRWAREVRQGQRVSFTKPEGRFVPRPDAPYHVFAGDETASVAFGAILRALPAGAPVYGVVELGSPEDALPLRDLGTTERGSLVAAVRALELPSEPGVAYLAGETRTCQAVRSHLVRERGWPRRSVLIKPFWMPGKRGMD</sequence>
<dbReference type="GO" id="GO:0051537">
    <property type="term" value="F:2 iron, 2 sulfur cluster binding"/>
    <property type="evidence" value="ECO:0007669"/>
    <property type="project" value="UniProtKB-KW"/>
</dbReference>
<evidence type="ECO:0000313" key="3">
    <source>
        <dbReference type="Proteomes" id="UP000319769"/>
    </source>
</evidence>
<reference evidence="2" key="1">
    <citation type="submission" date="2019-09" db="EMBL/GenBank/DDBJ databases">
        <authorList>
            <person name="Teo W.F.A."/>
            <person name="Duangmal K."/>
        </authorList>
    </citation>
    <scope>NUCLEOTIDE SEQUENCE [LARGE SCALE GENOMIC DNA]</scope>
    <source>
        <strain evidence="2">K81G1</strain>
    </source>
</reference>
<gene>
    <name evidence="2" type="ORF">FPZ12_040565</name>
</gene>
<dbReference type="PANTHER" id="PTHR30157:SF0">
    <property type="entry name" value="NADPH-DEPENDENT FERRIC-CHELATE REDUCTASE"/>
    <property type="match status" value="1"/>
</dbReference>
<dbReference type="AlphaFoldDB" id="A0A5N0UMG9"/>
<dbReference type="Proteomes" id="UP000319769">
    <property type="component" value="Unassembled WGS sequence"/>
</dbReference>
<proteinExistence type="predicted"/>
<dbReference type="GO" id="GO:0016491">
    <property type="term" value="F:oxidoreductase activity"/>
    <property type="evidence" value="ECO:0007669"/>
    <property type="project" value="InterPro"/>
</dbReference>
<dbReference type="RefSeq" id="WP_144757244.1">
    <property type="nucleotide sequence ID" value="NZ_VMNW02000113.1"/>
</dbReference>
<comment type="caution">
    <text evidence="2">The sequence shown here is derived from an EMBL/GenBank/DDBJ whole genome shotgun (WGS) entry which is preliminary data.</text>
</comment>
<feature type="domain" description="FAD-binding FR-type" evidence="1">
    <location>
        <begin position="17"/>
        <end position="118"/>
    </location>
</feature>
<dbReference type="InterPro" id="IPR039261">
    <property type="entry name" value="FNR_nucleotide-bd"/>
</dbReference>
<evidence type="ECO:0000259" key="1">
    <source>
        <dbReference type="PROSITE" id="PS51384"/>
    </source>
</evidence>
<dbReference type="EMBL" id="VMNW02000113">
    <property type="protein sequence ID" value="KAA9150719.1"/>
    <property type="molecule type" value="Genomic_DNA"/>
</dbReference>
<dbReference type="InterPro" id="IPR017938">
    <property type="entry name" value="Riboflavin_synthase-like_b-brl"/>
</dbReference>
<organism evidence="2 3">
    <name type="scientific">Amycolatopsis acidicola</name>
    <dbReference type="NCBI Taxonomy" id="2596893"/>
    <lineage>
        <taxon>Bacteria</taxon>
        <taxon>Bacillati</taxon>
        <taxon>Actinomycetota</taxon>
        <taxon>Actinomycetes</taxon>
        <taxon>Pseudonocardiales</taxon>
        <taxon>Pseudonocardiaceae</taxon>
        <taxon>Amycolatopsis</taxon>
    </lineage>
</organism>
<dbReference type="InterPro" id="IPR039374">
    <property type="entry name" value="SIP_fam"/>
</dbReference>
<protein>
    <submittedName>
        <fullName evidence="2">Siderophore-interacting protein</fullName>
    </submittedName>
</protein>
<dbReference type="PANTHER" id="PTHR30157">
    <property type="entry name" value="FERRIC REDUCTASE, NADPH-DEPENDENT"/>
    <property type="match status" value="1"/>
</dbReference>